<accession>A0AAD4IG44</accession>
<name>A0AAD4IG44_9PLEO</name>
<protein>
    <recommendedName>
        <fullName evidence="4">Glycoside hydrolase family 76 protein</fullName>
    </recommendedName>
</protein>
<dbReference type="Gene3D" id="1.50.10.20">
    <property type="match status" value="1"/>
</dbReference>
<sequence length="448" mass="50125">MLLPFFLQFLLTSGTFIPNAFAQYDLSSLLGPATQAELALISLQKWYNISTGLWESTGWWNGANIMTMIGDLAKADPGYTPLQDVASNIFAIAVVKAPAKNPQPGIENPSSNSTTLIAVNTTNVETSYEKSLDPHTGELYVTYPLDWHDNNGWIISPGTSYRHDYNYSYDPNTPDYRDWLDGYYDDDLWWALAWISAYDVTHNYTYLDLAEGIFIAVSSTWGTYCFDGGIYWSWKRDYVNAIANELFFSTAAHLANRVENDDKRTVYLAWAEKSLKWFLESGMITQDGIINDGLTENCENNNKTAWSYNQGVILGGLTELHQAIPTSDFPHLRLASHLARAALFALSDQHGVIHDECEPDCGGDGAQFKGIFMRNLAKLYSVVHDRVFANAIRTNAASIWAWDRRMTFDDLPVFSVNWAGPWVSPANASTHSSAMDAFVAAAVVQKIF</sequence>
<comment type="caution">
    <text evidence="2">The sequence shown here is derived from an EMBL/GenBank/DDBJ whole genome shotgun (WGS) entry which is preliminary data.</text>
</comment>
<evidence type="ECO:0000256" key="1">
    <source>
        <dbReference type="SAM" id="SignalP"/>
    </source>
</evidence>
<evidence type="ECO:0000313" key="3">
    <source>
        <dbReference type="Proteomes" id="UP001199106"/>
    </source>
</evidence>
<dbReference type="GO" id="GO:0005975">
    <property type="term" value="P:carbohydrate metabolic process"/>
    <property type="evidence" value="ECO:0007669"/>
    <property type="project" value="InterPro"/>
</dbReference>
<keyword evidence="3" id="KW-1185">Reference proteome</keyword>
<dbReference type="EMBL" id="JAANER010000002">
    <property type="protein sequence ID" value="KAG9194010.1"/>
    <property type="molecule type" value="Genomic_DNA"/>
</dbReference>
<dbReference type="InterPro" id="IPR005198">
    <property type="entry name" value="Glyco_hydro_76"/>
</dbReference>
<dbReference type="AlphaFoldDB" id="A0AAD4IG44"/>
<dbReference type="Pfam" id="PF03663">
    <property type="entry name" value="Glyco_hydro_76"/>
    <property type="match status" value="1"/>
</dbReference>
<proteinExistence type="predicted"/>
<feature type="signal peptide" evidence="1">
    <location>
        <begin position="1"/>
        <end position="22"/>
    </location>
</feature>
<gene>
    <name evidence="2" type="ORF">G6011_04045</name>
</gene>
<dbReference type="Proteomes" id="UP001199106">
    <property type="component" value="Unassembled WGS sequence"/>
</dbReference>
<evidence type="ECO:0008006" key="4">
    <source>
        <dbReference type="Google" id="ProtNLM"/>
    </source>
</evidence>
<organism evidence="2 3">
    <name type="scientific">Alternaria panax</name>
    <dbReference type="NCBI Taxonomy" id="48097"/>
    <lineage>
        <taxon>Eukaryota</taxon>
        <taxon>Fungi</taxon>
        <taxon>Dikarya</taxon>
        <taxon>Ascomycota</taxon>
        <taxon>Pezizomycotina</taxon>
        <taxon>Dothideomycetes</taxon>
        <taxon>Pleosporomycetidae</taxon>
        <taxon>Pleosporales</taxon>
        <taxon>Pleosporineae</taxon>
        <taxon>Pleosporaceae</taxon>
        <taxon>Alternaria</taxon>
        <taxon>Alternaria sect. Panax</taxon>
    </lineage>
</organism>
<dbReference type="PANTHER" id="PTHR47791:SF1">
    <property type="entry name" value="ENDO MANNANASE, GH76 FAMILY (EUROFUNG)"/>
    <property type="match status" value="1"/>
</dbReference>
<dbReference type="InterPro" id="IPR053169">
    <property type="entry name" value="MUG_Protein"/>
</dbReference>
<keyword evidence="1" id="KW-0732">Signal</keyword>
<evidence type="ECO:0000313" key="2">
    <source>
        <dbReference type="EMBL" id="KAG9194010.1"/>
    </source>
</evidence>
<dbReference type="SUPFAM" id="SSF48208">
    <property type="entry name" value="Six-hairpin glycosidases"/>
    <property type="match status" value="1"/>
</dbReference>
<dbReference type="InterPro" id="IPR008928">
    <property type="entry name" value="6-hairpin_glycosidase_sf"/>
</dbReference>
<feature type="chain" id="PRO_5042268774" description="Glycoside hydrolase family 76 protein" evidence="1">
    <location>
        <begin position="23"/>
        <end position="448"/>
    </location>
</feature>
<dbReference type="PANTHER" id="PTHR47791">
    <property type="entry name" value="MEIOTICALLY UP-REGULATED GENE 191 PROTEIN"/>
    <property type="match status" value="1"/>
</dbReference>
<reference evidence="2" key="1">
    <citation type="submission" date="2021-07" db="EMBL/GenBank/DDBJ databases">
        <title>Genome Resource of American Ginseng Black Spot Pathogen Alternaria panax.</title>
        <authorList>
            <person name="Qiu C."/>
            <person name="Wang W."/>
            <person name="Liu Z."/>
        </authorList>
    </citation>
    <scope>NUCLEOTIDE SEQUENCE</scope>
    <source>
        <strain evidence="2">BNCC115425</strain>
    </source>
</reference>